<sequence>MSIPRETFSKLTPLPYLLTHLAPHKIRPNGREPTQSRDAHIQTGSLANCHGSAVVRTGGSSIVCGIRGEILNREDIPNLNEEAPHENENKDEIETLNLLVPNVDLNIGSGPPSAPAQTISYRILSLLLAAGVIDPRDLRIFCKIPRTGGDSKSTEEDTPGMVVLKAHWTLYIDIICLSLDGDPFPAAVAATLAALGDVKLPIMDWDLDRQGLVCGDAATASLRVKAWPVPFTFVGVKEWVLADPDAFEVGVCKEGVTVTVDVSSGRVVRVEKGGGEMIGFEGLGECVRLAKEGAQVWRGILGV</sequence>
<dbReference type="InterPro" id="IPR027408">
    <property type="entry name" value="PNPase/RNase_PH_dom_sf"/>
</dbReference>
<comment type="similarity">
    <text evidence="3">Belongs to the RNase PH family.</text>
</comment>
<evidence type="ECO:0000256" key="4">
    <source>
        <dbReference type="ARBA" id="ARBA00022490"/>
    </source>
</evidence>
<dbReference type="AlphaFoldDB" id="A0A6A7C055"/>
<evidence type="ECO:0000256" key="5">
    <source>
        <dbReference type="ARBA" id="ARBA00022552"/>
    </source>
</evidence>
<proteinExistence type="inferred from homology"/>
<dbReference type="GO" id="GO:0071035">
    <property type="term" value="P:nuclear polyadenylation-dependent rRNA catabolic process"/>
    <property type="evidence" value="ECO:0007669"/>
    <property type="project" value="TreeGrafter"/>
</dbReference>
<name>A0A6A7C055_9PEZI</name>
<evidence type="ECO:0000256" key="1">
    <source>
        <dbReference type="ARBA" id="ARBA00004496"/>
    </source>
</evidence>
<dbReference type="Gene3D" id="3.30.230.70">
    <property type="entry name" value="GHMP Kinase, N-terminal domain"/>
    <property type="match status" value="1"/>
</dbReference>
<evidence type="ECO:0000256" key="3">
    <source>
        <dbReference type="ARBA" id="ARBA00006678"/>
    </source>
</evidence>
<dbReference type="InterPro" id="IPR036345">
    <property type="entry name" value="ExoRNase_PH_dom2_sf"/>
</dbReference>
<keyword evidence="11" id="KW-0689">Ribosomal protein</keyword>
<feature type="domain" description="Exoribonuclease phosphorolytic" evidence="10">
    <location>
        <begin position="35"/>
        <end position="201"/>
    </location>
</feature>
<evidence type="ECO:0000256" key="9">
    <source>
        <dbReference type="ARBA" id="ARBA00030617"/>
    </source>
</evidence>
<dbReference type="SUPFAM" id="SSF54211">
    <property type="entry name" value="Ribosomal protein S5 domain 2-like"/>
    <property type="match status" value="1"/>
</dbReference>
<evidence type="ECO:0000313" key="11">
    <source>
        <dbReference type="EMBL" id="KAF2860844.1"/>
    </source>
</evidence>
<evidence type="ECO:0000313" key="12">
    <source>
        <dbReference type="Proteomes" id="UP000799421"/>
    </source>
</evidence>
<dbReference type="GO" id="GO:0000176">
    <property type="term" value="C:nuclear exosome (RNase complex)"/>
    <property type="evidence" value="ECO:0007669"/>
    <property type="project" value="UniProtKB-ARBA"/>
</dbReference>
<dbReference type="InterPro" id="IPR001247">
    <property type="entry name" value="ExoRNase_PH_dom1"/>
</dbReference>
<keyword evidence="12" id="KW-1185">Reference proteome</keyword>
<organism evidence="11 12">
    <name type="scientific">Piedraia hortae CBS 480.64</name>
    <dbReference type="NCBI Taxonomy" id="1314780"/>
    <lineage>
        <taxon>Eukaryota</taxon>
        <taxon>Fungi</taxon>
        <taxon>Dikarya</taxon>
        <taxon>Ascomycota</taxon>
        <taxon>Pezizomycotina</taxon>
        <taxon>Dothideomycetes</taxon>
        <taxon>Dothideomycetidae</taxon>
        <taxon>Capnodiales</taxon>
        <taxon>Piedraiaceae</taxon>
        <taxon>Piedraia</taxon>
    </lineage>
</organism>
<keyword evidence="4" id="KW-0963">Cytoplasm</keyword>
<dbReference type="GO" id="GO:0034476">
    <property type="term" value="P:U5 snRNA 3'-end processing"/>
    <property type="evidence" value="ECO:0007669"/>
    <property type="project" value="TreeGrafter"/>
</dbReference>
<evidence type="ECO:0000256" key="6">
    <source>
        <dbReference type="ARBA" id="ARBA00022835"/>
    </source>
</evidence>
<keyword evidence="7" id="KW-0694">RNA-binding</keyword>
<dbReference type="GO" id="GO:0071038">
    <property type="term" value="P:TRAMP-dependent tRNA surveillance pathway"/>
    <property type="evidence" value="ECO:0007669"/>
    <property type="project" value="TreeGrafter"/>
</dbReference>
<reference evidence="11" key="1">
    <citation type="journal article" date="2020" name="Stud. Mycol.">
        <title>101 Dothideomycetes genomes: a test case for predicting lifestyles and emergence of pathogens.</title>
        <authorList>
            <person name="Haridas S."/>
            <person name="Albert R."/>
            <person name="Binder M."/>
            <person name="Bloem J."/>
            <person name="Labutti K."/>
            <person name="Salamov A."/>
            <person name="Andreopoulos B."/>
            <person name="Baker S."/>
            <person name="Barry K."/>
            <person name="Bills G."/>
            <person name="Bluhm B."/>
            <person name="Cannon C."/>
            <person name="Castanera R."/>
            <person name="Culley D."/>
            <person name="Daum C."/>
            <person name="Ezra D."/>
            <person name="Gonzalez J."/>
            <person name="Henrissat B."/>
            <person name="Kuo A."/>
            <person name="Liang C."/>
            <person name="Lipzen A."/>
            <person name="Lutzoni F."/>
            <person name="Magnuson J."/>
            <person name="Mondo S."/>
            <person name="Nolan M."/>
            <person name="Ohm R."/>
            <person name="Pangilinan J."/>
            <person name="Park H.-J."/>
            <person name="Ramirez L."/>
            <person name="Alfaro M."/>
            <person name="Sun H."/>
            <person name="Tritt A."/>
            <person name="Yoshinaga Y."/>
            <person name="Zwiers L.-H."/>
            <person name="Turgeon B."/>
            <person name="Goodwin S."/>
            <person name="Spatafora J."/>
            <person name="Crous P."/>
            <person name="Grigoriev I."/>
        </authorList>
    </citation>
    <scope>NUCLEOTIDE SEQUENCE</scope>
    <source>
        <strain evidence="11">CBS 480.64</strain>
    </source>
</reference>
<evidence type="ECO:0000259" key="10">
    <source>
        <dbReference type="Pfam" id="PF01138"/>
    </source>
</evidence>
<accession>A0A6A7C055</accession>
<keyword evidence="11" id="KW-0687">Ribonucleoprotein</keyword>
<dbReference type="Proteomes" id="UP000799421">
    <property type="component" value="Unassembled WGS sequence"/>
</dbReference>
<dbReference type="GO" id="GO:0035925">
    <property type="term" value="F:mRNA 3'-UTR AU-rich region binding"/>
    <property type="evidence" value="ECO:0007669"/>
    <property type="project" value="TreeGrafter"/>
</dbReference>
<dbReference type="InterPro" id="IPR020568">
    <property type="entry name" value="Ribosomal_Su5_D2-typ_SF"/>
</dbReference>
<dbReference type="GO" id="GO:0071028">
    <property type="term" value="P:nuclear mRNA surveillance"/>
    <property type="evidence" value="ECO:0007669"/>
    <property type="project" value="TreeGrafter"/>
</dbReference>
<comment type="subcellular location">
    <subcellularLocation>
        <location evidence="1">Cytoplasm</location>
    </subcellularLocation>
    <subcellularLocation>
        <location evidence="2">Nucleus</location>
        <location evidence="2">Nucleolus</location>
    </subcellularLocation>
</comment>
<dbReference type="GO" id="GO:0016075">
    <property type="term" value="P:rRNA catabolic process"/>
    <property type="evidence" value="ECO:0007669"/>
    <property type="project" value="TreeGrafter"/>
</dbReference>
<keyword evidence="5" id="KW-0698">rRNA processing</keyword>
<dbReference type="SUPFAM" id="SSF55666">
    <property type="entry name" value="Ribonuclease PH domain 2-like"/>
    <property type="match status" value="1"/>
</dbReference>
<gene>
    <name evidence="11" type="ORF">K470DRAFT_246826</name>
</gene>
<dbReference type="GO" id="GO:0034473">
    <property type="term" value="P:U1 snRNA 3'-end processing"/>
    <property type="evidence" value="ECO:0007669"/>
    <property type="project" value="TreeGrafter"/>
</dbReference>
<dbReference type="GO" id="GO:0034475">
    <property type="term" value="P:U4 snRNA 3'-end processing"/>
    <property type="evidence" value="ECO:0007669"/>
    <property type="project" value="TreeGrafter"/>
</dbReference>
<dbReference type="PANTHER" id="PTHR11097:SF9">
    <property type="entry name" value="EXOSOME COMPLEX COMPONENT RRP43"/>
    <property type="match status" value="1"/>
</dbReference>
<keyword evidence="8" id="KW-0539">Nucleus</keyword>
<dbReference type="GO" id="GO:0005730">
    <property type="term" value="C:nucleolus"/>
    <property type="evidence" value="ECO:0007669"/>
    <property type="project" value="UniProtKB-SubCell"/>
</dbReference>
<evidence type="ECO:0000256" key="2">
    <source>
        <dbReference type="ARBA" id="ARBA00004604"/>
    </source>
</evidence>
<evidence type="ECO:0000256" key="7">
    <source>
        <dbReference type="ARBA" id="ARBA00022884"/>
    </source>
</evidence>
<dbReference type="OrthoDB" id="45882at2759"/>
<evidence type="ECO:0000256" key="8">
    <source>
        <dbReference type="ARBA" id="ARBA00023242"/>
    </source>
</evidence>
<dbReference type="GO" id="GO:0005840">
    <property type="term" value="C:ribosome"/>
    <property type="evidence" value="ECO:0007669"/>
    <property type="project" value="UniProtKB-KW"/>
</dbReference>
<dbReference type="PANTHER" id="PTHR11097">
    <property type="entry name" value="EXOSOME COMPLEX EXONUCLEASE RIBOSOMAL RNA PROCESSING PROTEIN"/>
    <property type="match status" value="1"/>
</dbReference>
<keyword evidence="6" id="KW-0271">Exosome</keyword>
<dbReference type="EMBL" id="MU005978">
    <property type="protein sequence ID" value="KAF2860844.1"/>
    <property type="molecule type" value="Genomic_DNA"/>
</dbReference>
<dbReference type="GO" id="GO:0000177">
    <property type="term" value="C:cytoplasmic exosome (RNase complex)"/>
    <property type="evidence" value="ECO:0007669"/>
    <property type="project" value="TreeGrafter"/>
</dbReference>
<dbReference type="InterPro" id="IPR050590">
    <property type="entry name" value="Exosome_comp_Rrp42_subfam"/>
</dbReference>
<protein>
    <recommendedName>
        <fullName evidence="9">Ribosomal RNA-processing protein 43</fullName>
    </recommendedName>
</protein>
<dbReference type="Pfam" id="PF01138">
    <property type="entry name" value="RNase_PH"/>
    <property type="match status" value="1"/>
</dbReference>
<dbReference type="GO" id="GO:0000467">
    <property type="term" value="P:exonucleolytic trimming to generate mature 3'-end of 5.8S rRNA from tricistronic rRNA transcript (SSU-rRNA, 5.8S rRNA, LSU-rRNA)"/>
    <property type="evidence" value="ECO:0007669"/>
    <property type="project" value="TreeGrafter"/>
</dbReference>